<dbReference type="HAMAP" id="MF_01261">
    <property type="entry name" value="CCA_bact_type1"/>
    <property type="match status" value="1"/>
</dbReference>
<dbReference type="AlphaFoldDB" id="A0A3B1BFQ1"/>
<evidence type="ECO:0000256" key="2">
    <source>
        <dbReference type="ARBA" id="ARBA00022596"/>
    </source>
</evidence>
<evidence type="ECO:0000313" key="15">
    <source>
        <dbReference type="EMBL" id="VAX13271.1"/>
    </source>
</evidence>
<dbReference type="GO" id="GO:0042245">
    <property type="term" value="P:RNA repair"/>
    <property type="evidence" value="ECO:0007669"/>
    <property type="project" value="UniProtKB-KW"/>
</dbReference>
<dbReference type="GO" id="GO:0004810">
    <property type="term" value="F:CCA tRNA nucleotidyltransferase activity"/>
    <property type="evidence" value="ECO:0007669"/>
    <property type="project" value="UniProtKB-EC"/>
</dbReference>
<dbReference type="SUPFAM" id="SSF81891">
    <property type="entry name" value="Poly A polymerase C-terminal region-like"/>
    <property type="match status" value="1"/>
</dbReference>
<sequence>MNLTDAFEIWQVGGCVRDRLLGLPIKDHDWVVVGASPEALIKTGFRPVGKDFPVFLHPETHEEYALARTERKTAPGYTGFQFHAAPDVTLEQDLARRDLTINAMAESASGEIIDPFGGQKDLDARLLRHVSPAFIEDPVRILRVARFAARFAGLGFKVADETMQLMREMVDNGEVKALVAERVWQEMQRALTEQQPAVFIRVLRDCGALAVLLPEIDRLFGVPQPEKYHPEVDTGIHTLMVLEQAARLSDDPNIRFAALLHDLGKGITPADQLPRHIGHEARGVPLVKELCTRLKVPKDYQQLAVLVTRYHLHYHRVAELRPATLLETLEALDAFRRPQRFEQFLLACEADSRGRSGYENAEFEQPRLFRQAYQAAATVKVDELLKQGLKGKAIADALHQRRCQAISKVKHSTQRREDAKI</sequence>
<dbReference type="InterPro" id="IPR043519">
    <property type="entry name" value="NT_sf"/>
</dbReference>
<accession>A0A3B1BFQ1</accession>
<keyword evidence="11" id="KW-0460">Magnesium</keyword>
<keyword evidence="9" id="KW-0378">Hydrolase</keyword>
<dbReference type="InterPro" id="IPR006674">
    <property type="entry name" value="HD_domain"/>
</dbReference>
<dbReference type="InterPro" id="IPR002646">
    <property type="entry name" value="PolA_pol_head_dom"/>
</dbReference>
<evidence type="ECO:0000256" key="8">
    <source>
        <dbReference type="ARBA" id="ARBA00022800"/>
    </source>
</evidence>
<evidence type="ECO:0000256" key="9">
    <source>
        <dbReference type="ARBA" id="ARBA00022801"/>
    </source>
</evidence>
<reference evidence="15" key="1">
    <citation type="submission" date="2018-06" db="EMBL/GenBank/DDBJ databases">
        <authorList>
            <person name="Zhirakovskaya E."/>
        </authorList>
    </citation>
    <scope>NUCLEOTIDE SEQUENCE</scope>
</reference>
<dbReference type="Gene3D" id="1.10.3090.10">
    <property type="entry name" value="cca-adding enzyme, domain 2"/>
    <property type="match status" value="1"/>
</dbReference>
<dbReference type="PROSITE" id="PS51831">
    <property type="entry name" value="HD"/>
    <property type="match status" value="1"/>
</dbReference>
<keyword evidence="3 15" id="KW-0808">Transferase</keyword>
<dbReference type="Pfam" id="PF12627">
    <property type="entry name" value="PolyA_pol_RNAbd"/>
    <property type="match status" value="1"/>
</dbReference>
<dbReference type="CDD" id="cd00077">
    <property type="entry name" value="HDc"/>
    <property type="match status" value="1"/>
</dbReference>
<dbReference type="GO" id="GO:0005524">
    <property type="term" value="F:ATP binding"/>
    <property type="evidence" value="ECO:0007669"/>
    <property type="project" value="UniProtKB-KW"/>
</dbReference>
<dbReference type="PIRSF" id="PIRSF000813">
    <property type="entry name" value="CCA_bact"/>
    <property type="match status" value="1"/>
</dbReference>
<keyword evidence="4" id="KW-0819">tRNA processing</keyword>
<dbReference type="GO" id="GO:0016787">
    <property type="term" value="F:hydrolase activity"/>
    <property type="evidence" value="ECO:0007669"/>
    <property type="project" value="UniProtKB-KW"/>
</dbReference>
<keyword evidence="2" id="KW-0533">Nickel</keyword>
<comment type="cofactor">
    <cofactor evidence="1">
        <name>Mg(2+)</name>
        <dbReference type="ChEBI" id="CHEBI:18420"/>
    </cofactor>
</comment>
<evidence type="ECO:0000256" key="6">
    <source>
        <dbReference type="ARBA" id="ARBA00022723"/>
    </source>
</evidence>
<evidence type="ECO:0000256" key="13">
    <source>
        <dbReference type="ARBA" id="ARBA00023268"/>
    </source>
</evidence>
<dbReference type="GO" id="GO:0046872">
    <property type="term" value="F:metal ion binding"/>
    <property type="evidence" value="ECO:0007669"/>
    <property type="project" value="UniProtKB-KW"/>
</dbReference>
<dbReference type="SMART" id="SM00471">
    <property type="entry name" value="HDc"/>
    <property type="match status" value="1"/>
</dbReference>
<keyword evidence="12" id="KW-0694">RNA-binding</keyword>
<evidence type="ECO:0000256" key="3">
    <source>
        <dbReference type="ARBA" id="ARBA00022679"/>
    </source>
</evidence>
<dbReference type="PANTHER" id="PTHR47545">
    <property type="entry name" value="MULTIFUNCTIONAL CCA PROTEIN"/>
    <property type="match status" value="1"/>
</dbReference>
<dbReference type="NCBIfam" id="NF008137">
    <property type="entry name" value="PRK10885.1"/>
    <property type="match status" value="1"/>
</dbReference>
<dbReference type="FunFam" id="1.10.3090.10:FF:000001">
    <property type="entry name" value="Multifunctional CCA protein"/>
    <property type="match status" value="1"/>
</dbReference>
<gene>
    <name evidence="15" type="ORF">MNBD_GAMMA24-1122</name>
</gene>
<evidence type="ECO:0000256" key="10">
    <source>
        <dbReference type="ARBA" id="ARBA00022840"/>
    </source>
</evidence>
<evidence type="ECO:0000256" key="5">
    <source>
        <dbReference type="ARBA" id="ARBA00022695"/>
    </source>
</evidence>
<organism evidence="15">
    <name type="scientific">hydrothermal vent metagenome</name>
    <dbReference type="NCBI Taxonomy" id="652676"/>
    <lineage>
        <taxon>unclassified sequences</taxon>
        <taxon>metagenomes</taxon>
        <taxon>ecological metagenomes</taxon>
    </lineage>
</organism>
<dbReference type="EC" id="2.7.7.72" evidence="15"/>
<keyword evidence="13" id="KW-0511">Multifunctional enzyme</keyword>
<dbReference type="Pfam" id="PF01966">
    <property type="entry name" value="HD"/>
    <property type="match status" value="1"/>
</dbReference>
<dbReference type="InterPro" id="IPR050124">
    <property type="entry name" value="tRNA_CCA-adding_enzyme"/>
</dbReference>
<protein>
    <submittedName>
        <fullName evidence="15">CCA tRNA nucleotidyltransferase</fullName>
        <ecNumber evidence="15">2.7.7.72</ecNumber>
    </submittedName>
</protein>
<dbReference type="SUPFAM" id="SSF81301">
    <property type="entry name" value="Nucleotidyltransferase"/>
    <property type="match status" value="1"/>
</dbReference>
<keyword evidence="6" id="KW-0479">Metal-binding</keyword>
<keyword evidence="7" id="KW-0547">Nucleotide-binding</keyword>
<dbReference type="GO" id="GO:0001680">
    <property type="term" value="P:tRNA 3'-terminal CCA addition"/>
    <property type="evidence" value="ECO:0007669"/>
    <property type="project" value="InterPro"/>
</dbReference>
<dbReference type="InterPro" id="IPR032828">
    <property type="entry name" value="PolyA_RNA-bd"/>
</dbReference>
<dbReference type="Pfam" id="PF01743">
    <property type="entry name" value="PolyA_pol"/>
    <property type="match status" value="1"/>
</dbReference>
<evidence type="ECO:0000256" key="11">
    <source>
        <dbReference type="ARBA" id="ARBA00022842"/>
    </source>
</evidence>
<evidence type="ECO:0000256" key="1">
    <source>
        <dbReference type="ARBA" id="ARBA00001946"/>
    </source>
</evidence>
<proteinExistence type="inferred from homology"/>
<evidence type="ECO:0000256" key="12">
    <source>
        <dbReference type="ARBA" id="ARBA00022884"/>
    </source>
</evidence>
<feature type="domain" description="HD" evidence="14">
    <location>
        <begin position="234"/>
        <end position="335"/>
    </location>
</feature>
<name>A0A3B1BFQ1_9ZZZZ</name>
<dbReference type="InterPro" id="IPR003607">
    <property type="entry name" value="HD/PDEase_dom"/>
</dbReference>
<dbReference type="InterPro" id="IPR012006">
    <property type="entry name" value="CCA_bact"/>
</dbReference>
<dbReference type="GO" id="GO:0003723">
    <property type="term" value="F:RNA binding"/>
    <property type="evidence" value="ECO:0007669"/>
    <property type="project" value="UniProtKB-KW"/>
</dbReference>
<dbReference type="HAMAP" id="MF_01262">
    <property type="entry name" value="CCA_bact_type2"/>
    <property type="match status" value="1"/>
</dbReference>
<evidence type="ECO:0000256" key="7">
    <source>
        <dbReference type="ARBA" id="ARBA00022741"/>
    </source>
</evidence>
<keyword evidence="5 15" id="KW-0548">Nucleotidyltransferase</keyword>
<dbReference type="PANTHER" id="PTHR47545:SF1">
    <property type="entry name" value="MULTIFUNCTIONAL CCA PROTEIN"/>
    <property type="match status" value="1"/>
</dbReference>
<keyword evidence="8" id="KW-0692">RNA repair</keyword>
<evidence type="ECO:0000256" key="4">
    <source>
        <dbReference type="ARBA" id="ARBA00022694"/>
    </source>
</evidence>
<dbReference type="EMBL" id="UOFZ01000107">
    <property type="protein sequence ID" value="VAX13271.1"/>
    <property type="molecule type" value="Genomic_DNA"/>
</dbReference>
<keyword evidence="10" id="KW-0067">ATP-binding</keyword>
<evidence type="ECO:0000259" key="14">
    <source>
        <dbReference type="PROSITE" id="PS51831"/>
    </source>
</evidence>
<dbReference type="CDD" id="cd05398">
    <property type="entry name" value="NT_ClassII-CCAase"/>
    <property type="match status" value="1"/>
</dbReference>
<dbReference type="Gene3D" id="3.30.460.10">
    <property type="entry name" value="Beta Polymerase, domain 2"/>
    <property type="match status" value="1"/>
</dbReference>